<proteinExistence type="predicted"/>
<comment type="caution">
    <text evidence="1">The sequence shown here is derived from an EMBL/GenBank/DDBJ whole genome shotgun (WGS) entry which is preliminary data.</text>
</comment>
<dbReference type="AlphaFoldDB" id="X1S8Y6"/>
<protein>
    <submittedName>
        <fullName evidence="1">Uncharacterized protein</fullName>
    </submittedName>
</protein>
<dbReference type="EMBL" id="BARW01007738">
    <property type="protein sequence ID" value="GAI75556.1"/>
    <property type="molecule type" value="Genomic_DNA"/>
</dbReference>
<reference evidence="1" key="1">
    <citation type="journal article" date="2014" name="Front. Microbiol.">
        <title>High frequency of phylogenetically diverse reductive dehalogenase-homologous genes in deep subseafloor sedimentary metagenomes.</title>
        <authorList>
            <person name="Kawai M."/>
            <person name="Futagami T."/>
            <person name="Toyoda A."/>
            <person name="Takaki Y."/>
            <person name="Nishi S."/>
            <person name="Hori S."/>
            <person name="Arai W."/>
            <person name="Tsubouchi T."/>
            <person name="Morono Y."/>
            <person name="Uchiyama I."/>
            <person name="Ito T."/>
            <person name="Fujiyama A."/>
            <person name="Inagaki F."/>
            <person name="Takami H."/>
        </authorList>
    </citation>
    <scope>NUCLEOTIDE SEQUENCE</scope>
    <source>
        <strain evidence="1">Expedition CK06-06</strain>
    </source>
</reference>
<gene>
    <name evidence="1" type="ORF">S12H4_16033</name>
</gene>
<organism evidence="1">
    <name type="scientific">marine sediment metagenome</name>
    <dbReference type="NCBI Taxonomy" id="412755"/>
    <lineage>
        <taxon>unclassified sequences</taxon>
        <taxon>metagenomes</taxon>
        <taxon>ecological metagenomes</taxon>
    </lineage>
</organism>
<name>X1S8Y6_9ZZZZ</name>
<accession>X1S8Y6</accession>
<evidence type="ECO:0000313" key="1">
    <source>
        <dbReference type="EMBL" id="GAI75556.1"/>
    </source>
</evidence>
<sequence length="69" mass="8725">MNTDIQNNRRRIEDRFLNEETRDKKVAKLRARGWKVKVWQEWDTTDNKIYWTYYFYRASREIIPVEARR</sequence>